<dbReference type="RefSeq" id="XP_010908294.1">
    <property type="nucleotide sequence ID" value="XM_010909992.2"/>
</dbReference>
<dbReference type="GO" id="GO:0009626">
    <property type="term" value="P:plant-type hypersensitive response"/>
    <property type="evidence" value="ECO:0007669"/>
    <property type="project" value="UniProtKB-ARBA"/>
</dbReference>
<evidence type="ECO:0000256" key="2">
    <source>
        <dbReference type="ARBA" id="ARBA00022614"/>
    </source>
</evidence>
<dbReference type="InterPro" id="IPR002182">
    <property type="entry name" value="NB-ARC"/>
</dbReference>
<feature type="domain" description="Disease resistance N-terminal" evidence="8">
    <location>
        <begin position="16"/>
        <end position="103"/>
    </location>
</feature>
<evidence type="ECO:0000259" key="8">
    <source>
        <dbReference type="Pfam" id="PF18052"/>
    </source>
</evidence>
<dbReference type="InterPro" id="IPR036388">
    <property type="entry name" value="WH-like_DNA-bd_sf"/>
</dbReference>
<dbReference type="Gene3D" id="3.40.50.300">
    <property type="entry name" value="P-loop containing nucleotide triphosphate hydrolases"/>
    <property type="match status" value="1"/>
</dbReference>
<keyword evidence="4" id="KW-0547">Nucleotide-binding</keyword>
<protein>
    <submittedName>
        <fullName evidence="12">Disease resistance protein RGA2</fullName>
    </submittedName>
</protein>
<dbReference type="FunFam" id="3.40.50.300:FF:001091">
    <property type="entry name" value="Probable disease resistance protein At1g61300"/>
    <property type="match status" value="1"/>
</dbReference>
<evidence type="ECO:0000256" key="6">
    <source>
        <dbReference type="ARBA" id="ARBA00022840"/>
    </source>
</evidence>
<dbReference type="GO" id="GO:0005524">
    <property type="term" value="F:ATP binding"/>
    <property type="evidence" value="ECO:0007669"/>
    <property type="project" value="UniProtKB-KW"/>
</dbReference>
<dbReference type="Gene3D" id="3.80.10.10">
    <property type="entry name" value="Ribonuclease Inhibitor"/>
    <property type="match status" value="5"/>
</dbReference>
<gene>
    <name evidence="12" type="primary">LOC105034732</name>
</gene>
<keyword evidence="11" id="KW-1185">Reference proteome</keyword>
<evidence type="ECO:0000259" key="10">
    <source>
        <dbReference type="Pfam" id="PF25019"/>
    </source>
</evidence>
<evidence type="ECO:0000313" key="12">
    <source>
        <dbReference type="RefSeq" id="XP_010908294.1"/>
    </source>
</evidence>
<evidence type="ECO:0000259" key="7">
    <source>
        <dbReference type="Pfam" id="PF00931"/>
    </source>
</evidence>
<dbReference type="PANTHER" id="PTHR36766:SF40">
    <property type="entry name" value="DISEASE RESISTANCE PROTEIN RGA3"/>
    <property type="match status" value="1"/>
</dbReference>
<feature type="domain" description="R13L1/DRL21-like LRR repeat region" evidence="10">
    <location>
        <begin position="703"/>
        <end position="824"/>
    </location>
</feature>
<dbReference type="SUPFAM" id="SSF52540">
    <property type="entry name" value="P-loop containing nucleoside triphosphate hydrolases"/>
    <property type="match status" value="1"/>
</dbReference>
<dbReference type="AlphaFoldDB" id="A0A6I9QGS7"/>
<dbReference type="KEGG" id="egu:105034732"/>
<reference evidence="12" key="1">
    <citation type="submission" date="2025-08" db="UniProtKB">
        <authorList>
            <consortium name="RefSeq"/>
        </authorList>
    </citation>
    <scope>IDENTIFICATION</scope>
</reference>
<dbReference type="InterPro" id="IPR058922">
    <property type="entry name" value="WHD_DRP"/>
</dbReference>
<dbReference type="Proteomes" id="UP000504607">
    <property type="component" value="Unplaced"/>
</dbReference>
<dbReference type="InterPro" id="IPR032675">
    <property type="entry name" value="LRR_dom_sf"/>
</dbReference>
<dbReference type="InterPro" id="IPR027417">
    <property type="entry name" value="P-loop_NTPase"/>
</dbReference>
<dbReference type="Gene3D" id="1.20.5.4130">
    <property type="match status" value="1"/>
</dbReference>
<dbReference type="Gene3D" id="1.10.8.430">
    <property type="entry name" value="Helical domain of apoptotic protease-activating factors"/>
    <property type="match status" value="1"/>
</dbReference>
<dbReference type="Gene3D" id="1.10.10.10">
    <property type="entry name" value="Winged helix-like DNA-binding domain superfamily/Winged helix DNA-binding domain"/>
    <property type="match status" value="1"/>
</dbReference>
<comment type="similarity">
    <text evidence="1">Belongs to the disease resistance NB-LRR family.</text>
</comment>
<dbReference type="Pfam" id="PF23559">
    <property type="entry name" value="WHD_DRP"/>
    <property type="match status" value="1"/>
</dbReference>
<dbReference type="Pfam" id="PF25019">
    <property type="entry name" value="LRR_R13L1-DRL21"/>
    <property type="match status" value="1"/>
</dbReference>
<dbReference type="PRINTS" id="PR00364">
    <property type="entry name" value="DISEASERSIST"/>
</dbReference>
<keyword evidence="2" id="KW-0433">Leucine-rich repeat</keyword>
<dbReference type="GO" id="GO:0042742">
    <property type="term" value="P:defense response to bacterium"/>
    <property type="evidence" value="ECO:0007669"/>
    <property type="project" value="UniProtKB-ARBA"/>
</dbReference>
<dbReference type="GO" id="GO:0002758">
    <property type="term" value="P:innate immune response-activating signaling pathway"/>
    <property type="evidence" value="ECO:0007669"/>
    <property type="project" value="UniProtKB-ARBA"/>
</dbReference>
<dbReference type="InterPro" id="IPR056789">
    <property type="entry name" value="LRR_R13L1-DRL21"/>
</dbReference>
<evidence type="ECO:0000256" key="3">
    <source>
        <dbReference type="ARBA" id="ARBA00022737"/>
    </source>
</evidence>
<proteinExistence type="inferred from homology"/>
<name>A0A6I9QGS7_ELAGV</name>
<keyword evidence="3" id="KW-0677">Repeat</keyword>
<dbReference type="InterPro" id="IPR042197">
    <property type="entry name" value="Apaf_helical"/>
</dbReference>
<dbReference type="GO" id="GO:0043531">
    <property type="term" value="F:ADP binding"/>
    <property type="evidence" value="ECO:0007669"/>
    <property type="project" value="InterPro"/>
</dbReference>
<dbReference type="GeneID" id="105034732"/>
<evidence type="ECO:0000256" key="4">
    <source>
        <dbReference type="ARBA" id="ARBA00022741"/>
    </source>
</evidence>
<dbReference type="OrthoDB" id="771937at2759"/>
<evidence type="ECO:0000256" key="5">
    <source>
        <dbReference type="ARBA" id="ARBA00022821"/>
    </source>
</evidence>
<organism evidence="11 12">
    <name type="scientific">Elaeis guineensis var. tenera</name>
    <name type="common">Oil palm</name>
    <dbReference type="NCBI Taxonomy" id="51953"/>
    <lineage>
        <taxon>Eukaryota</taxon>
        <taxon>Viridiplantae</taxon>
        <taxon>Streptophyta</taxon>
        <taxon>Embryophyta</taxon>
        <taxon>Tracheophyta</taxon>
        <taxon>Spermatophyta</taxon>
        <taxon>Magnoliopsida</taxon>
        <taxon>Liliopsida</taxon>
        <taxon>Arecaceae</taxon>
        <taxon>Arecoideae</taxon>
        <taxon>Cocoseae</taxon>
        <taxon>Elaeidinae</taxon>
        <taxon>Elaeis</taxon>
    </lineage>
</organism>
<keyword evidence="6" id="KW-0067">ATP-binding</keyword>
<dbReference type="Pfam" id="PF00931">
    <property type="entry name" value="NB-ARC"/>
    <property type="match status" value="1"/>
</dbReference>
<feature type="domain" description="Disease resistance protein winged helix" evidence="9">
    <location>
        <begin position="457"/>
        <end position="522"/>
    </location>
</feature>
<evidence type="ECO:0000259" key="9">
    <source>
        <dbReference type="Pfam" id="PF23559"/>
    </source>
</evidence>
<accession>A0A6I9QGS7</accession>
<dbReference type="SUPFAM" id="SSF52058">
    <property type="entry name" value="L domain-like"/>
    <property type="match status" value="2"/>
</dbReference>
<sequence length="1236" mass="142281">MAALIPIGGSIASAVLDNLVGQVSSDAIQQFGRHSGLQDDLRRLRTTLLRTRFVLNSAEKKRTKDDNLTRILQELKDAAYDAEDLLDEFDYQVQQQQAESQKNLEGNFISSSLITRARNLFNRDGDAVTRVREVMGRLDRIADDMERVIRLLDLDDEGEKYKSSVRRESSSFLTEPKVFGREKEKEKVIKLLLKSSDATEPSDDDLVRICSKRLKKDSISVLPVVGIGGIGKTTLAQLIYNDAKVDGYFNLKIWVCVSDNFDVKRLTKEIIESVTPETQCDHQNLNCLQEILKKKIMSKRFLLVLDDVWNDDNNKWDSLFAPLRSGLQGSKILVTTRSQKVAEMMGTMEAVFLEGLANDAYWEFFRRHAFGSQNPEEHPELEDIGKKIADRLKGSPLAAKTLGGLLNLDLDERHWRSIMISEIWELKQREDDIIPVLRLSYQYLPAHLKQCITYCSIFPKAYEYEKDKLVQHWIAQGFIVPQGNVRIEEIGSEYFHDLLGRSFFQHSRENIYVMHDLIHDLVQSVSVDEHLRIEDGKWQEIPSRLRHLSIYTKNLELSKLRDFGKYKNLRTLVYINLYDTHFGSVLNYLFTVSTKIRVLQLGNNYITELPESIGNLKHLRYLNVSYTRILRLPESLCNLYNLLVLNISRCPIENFPTCMTNLVKLRQLEADEKTICKLANFGKLTSLQELKIFKVIKQRGHNIEELKDMIQLRGRLCLENLENVESKQEASLAKLNKKHYLDKLELVWNSSAGNNDEVLEGLQPHSNLQRLEIRNYGGVRFPSWVDPQSLKSLKSICLKNIRSCRELPSLGQLPFLKILRIRNMDAVKLVGYEFYGSPEVKRFPLLEELEISNMLEWEEWFRTEGIQVFPHLLKLHIKDCPKLKGLACLPPSLRELELRNVGINMLPESWDGDHDFTDDSKMTVRSRSSSRTSSISDMYINGCPNLENLEQWLLLHHLPAIKKMSIISCQKVVRLPMERFKDFLSLEYLDITSCPLLPSRARLILPSSLRHLKLNSSCGHLDESLPDCLQNLTSLTDLRLVGCPHITSIPGEVLSHMIALNDLTFWDCRELRSLGGLRALRSLEDLTIRRCPRLTVLANEEEQGEGLAYLRNLCIDDTALVKVLFSTIALPFLQTLQIWGSTQLILFAGEEQLWLQSLKSLRHLYLENCTNLQSLPTELRGLSTLRYLEISNCPEIRSLPEKGLPSSLTELYFENCHPVLTEQLKRHQEMMMKSRM</sequence>
<dbReference type="InterPro" id="IPR041118">
    <property type="entry name" value="Rx_N"/>
</dbReference>
<dbReference type="PANTHER" id="PTHR36766">
    <property type="entry name" value="PLANT BROAD-SPECTRUM MILDEW RESISTANCE PROTEIN RPW8"/>
    <property type="match status" value="1"/>
</dbReference>
<evidence type="ECO:0000256" key="1">
    <source>
        <dbReference type="ARBA" id="ARBA00008894"/>
    </source>
</evidence>
<dbReference type="Pfam" id="PF18052">
    <property type="entry name" value="Rx_N"/>
    <property type="match status" value="1"/>
</dbReference>
<feature type="domain" description="NB-ARC" evidence="7">
    <location>
        <begin position="207"/>
        <end position="371"/>
    </location>
</feature>
<evidence type="ECO:0000313" key="11">
    <source>
        <dbReference type="Proteomes" id="UP000504607"/>
    </source>
</evidence>
<keyword evidence="5" id="KW-0611">Plant defense</keyword>
<dbReference type="FunFam" id="1.10.10.10:FF:000322">
    <property type="entry name" value="Probable disease resistance protein At1g63360"/>
    <property type="match status" value="1"/>
</dbReference>
<dbReference type="InParanoid" id="A0A6I9QGS7"/>